<keyword evidence="1" id="KW-0472">Membrane</keyword>
<accession>A0A0P7BB85</accession>
<dbReference type="OrthoDB" id="4664297at2759"/>
<evidence type="ECO:0000256" key="1">
    <source>
        <dbReference type="SAM" id="Phobius"/>
    </source>
</evidence>
<dbReference type="EMBL" id="LKCW01000102">
    <property type="protein sequence ID" value="KPM39606.1"/>
    <property type="molecule type" value="Genomic_DNA"/>
</dbReference>
<evidence type="ECO:0000313" key="3">
    <source>
        <dbReference type="Proteomes" id="UP000050424"/>
    </source>
</evidence>
<keyword evidence="3" id="KW-1185">Reference proteome</keyword>
<protein>
    <submittedName>
        <fullName evidence="2">Uncharacterized protein</fullName>
    </submittedName>
</protein>
<name>A0A0P7BB85_9HYPO</name>
<dbReference type="Gene3D" id="2.60.40.2970">
    <property type="match status" value="1"/>
</dbReference>
<comment type="caution">
    <text evidence="2">The sequence shown here is derived from an EMBL/GenBank/DDBJ whole genome shotgun (WGS) entry which is preliminary data.</text>
</comment>
<dbReference type="Proteomes" id="UP000050424">
    <property type="component" value="Unassembled WGS sequence"/>
</dbReference>
<keyword evidence="1" id="KW-0812">Transmembrane</keyword>
<evidence type="ECO:0000313" key="2">
    <source>
        <dbReference type="EMBL" id="KPM39606.1"/>
    </source>
</evidence>
<dbReference type="AlphaFoldDB" id="A0A0P7BB85"/>
<proteinExistence type="predicted"/>
<keyword evidence="1" id="KW-1133">Transmembrane helix</keyword>
<reference evidence="2 3" key="1">
    <citation type="submission" date="2015-09" db="EMBL/GenBank/DDBJ databases">
        <title>Draft genome of a European isolate of the apple canker pathogen Neonectria ditissima.</title>
        <authorList>
            <person name="Gomez-Cortecero A."/>
            <person name="Harrison R.J."/>
            <person name="Armitage A.D."/>
        </authorList>
    </citation>
    <scope>NUCLEOTIDE SEQUENCE [LARGE SCALE GENOMIC DNA]</scope>
    <source>
        <strain evidence="2 3">R09/05</strain>
    </source>
</reference>
<feature type="transmembrane region" description="Helical" evidence="1">
    <location>
        <begin position="90"/>
        <end position="107"/>
    </location>
</feature>
<sequence length="281" mass="30384">MQKSMRVPDLSLQLLEYPRKDSQDTELSPYSQLTSNFINAQRSGTDDKEVLADCTHSSTCQGRLLTSPTSPFPSSFTILGPMSFLRSSSAARFFIGLFITAGIFTYYTHSIPSLFQMEDDPAPGPIAGIKVSLEQKTTSPPTVIVKVTNTNTEPATFLSYASPLDGLVLQLGLLSITPDGASAPLEIPRLEVQRKWPPAAESFITFAPGETQQQDIVLKEQIVSQESLGAKATVQLKGKWQAVWAKAKGDISNEALEKAGLAEDAYSGAFSSNELQFGVTA</sequence>
<gene>
    <name evidence="2" type="ORF">AK830_g6948</name>
</gene>
<organism evidence="2 3">
    <name type="scientific">Neonectria ditissima</name>
    <dbReference type="NCBI Taxonomy" id="78410"/>
    <lineage>
        <taxon>Eukaryota</taxon>
        <taxon>Fungi</taxon>
        <taxon>Dikarya</taxon>
        <taxon>Ascomycota</taxon>
        <taxon>Pezizomycotina</taxon>
        <taxon>Sordariomycetes</taxon>
        <taxon>Hypocreomycetidae</taxon>
        <taxon>Hypocreales</taxon>
        <taxon>Nectriaceae</taxon>
        <taxon>Neonectria</taxon>
    </lineage>
</organism>